<protein>
    <submittedName>
        <fullName evidence="5">Acetyl-CoA synthetase II (NDP forming), alpha subunit</fullName>
    </submittedName>
</protein>
<reference evidence="5" key="2">
    <citation type="journal article" date="2014" name="ISME J.">
        <title>Microbial stratification in low pH oxic and suboxic macroscopic growths along an acid mine drainage.</title>
        <authorList>
            <person name="Mendez-Garcia C."/>
            <person name="Mesa V."/>
            <person name="Sprenger R.R."/>
            <person name="Richter M."/>
            <person name="Diez M.S."/>
            <person name="Solano J."/>
            <person name="Bargiela R."/>
            <person name="Golyshina O.V."/>
            <person name="Manteca A."/>
            <person name="Ramos J.L."/>
            <person name="Gallego J.R."/>
            <person name="Llorente I."/>
            <person name="Martins Dos Santos V.A."/>
            <person name="Jensen O.N."/>
            <person name="Pelaez A.I."/>
            <person name="Sanchez J."/>
            <person name="Ferrer M."/>
        </authorList>
    </citation>
    <scope>NUCLEOTIDE SEQUENCE</scope>
</reference>
<dbReference type="GO" id="GO:0005524">
    <property type="term" value="F:ATP binding"/>
    <property type="evidence" value="ECO:0007669"/>
    <property type="project" value="UniProtKB-KW"/>
</dbReference>
<evidence type="ECO:0000259" key="4">
    <source>
        <dbReference type="Pfam" id="PF13607"/>
    </source>
</evidence>
<organism evidence="5">
    <name type="scientific">mine drainage metagenome</name>
    <dbReference type="NCBI Taxonomy" id="410659"/>
    <lineage>
        <taxon>unclassified sequences</taxon>
        <taxon>metagenomes</taxon>
        <taxon>ecological metagenomes</taxon>
    </lineage>
</organism>
<gene>
    <name evidence="5" type="ORF">B1B_06764</name>
</gene>
<reference evidence="5" key="1">
    <citation type="submission" date="2013-08" db="EMBL/GenBank/DDBJ databases">
        <authorList>
            <person name="Mendez C."/>
            <person name="Richter M."/>
            <person name="Ferrer M."/>
            <person name="Sanchez J."/>
        </authorList>
    </citation>
    <scope>NUCLEOTIDE SEQUENCE</scope>
</reference>
<sequence length="172" mass="18264">RFVSVGNRAGVNENDLLYALRDDPATRVVLLYVESLADGRRFLETAREITDRKPVLAIKSGRTAAGERAAQSHTGSLASSGQDALYDALFEQSGVMRADSIGELFRAARLFSSGLRPAGPRLAILTNSGGPGIVAADMAARQRLTLPSLRAESARTLRTLLSPSASVANPLD</sequence>
<feature type="non-terminal residue" evidence="5">
    <location>
        <position position="1"/>
    </location>
</feature>
<dbReference type="EMBL" id="AUZY01004293">
    <property type="protein sequence ID" value="EQD63982.1"/>
    <property type="molecule type" value="Genomic_DNA"/>
</dbReference>
<evidence type="ECO:0000256" key="3">
    <source>
        <dbReference type="ARBA" id="ARBA00022840"/>
    </source>
</evidence>
<evidence type="ECO:0000256" key="1">
    <source>
        <dbReference type="ARBA" id="ARBA00022598"/>
    </source>
</evidence>
<dbReference type="SUPFAM" id="SSF52210">
    <property type="entry name" value="Succinyl-CoA synthetase domains"/>
    <property type="match status" value="2"/>
</dbReference>
<accession>T1B2A4</accession>
<keyword evidence="3" id="KW-0067">ATP-binding</keyword>
<name>T1B2A4_9ZZZZ</name>
<dbReference type="Pfam" id="PF13607">
    <property type="entry name" value="Succ_CoA_lig"/>
    <property type="match status" value="1"/>
</dbReference>
<dbReference type="InterPro" id="IPR016102">
    <property type="entry name" value="Succinyl-CoA_synth-like"/>
</dbReference>
<keyword evidence="2" id="KW-0547">Nucleotide-binding</keyword>
<proteinExistence type="predicted"/>
<dbReference type="PANTHER" id="PTHR43334:SF1">
    <property type="entry name" value="3-HYDROXYPROPIONATE--COA LIGASE [ADP-FORMING]"/>
    <property type="match status" value="1"/>
</dbReference>
<dbReference type="Gene3D" id="3.40.50.261">
    <property type="entry name" value="Succinyl-CoA synthetase domains"/>
    <property type="match status" value="2"/>
</dbReference>
<keyword evidence="1" id="KW-0436">Ligase</keyword>
<feature type="non-terminal residue" evidence="5">
    <location>
        <position position="172"/>
    </location>
</feature>
<dbReference type="AlphaFoldDB" id="T1B2A4"/>
<evidence type="ECO:0000256" key="2">
    <source>
        <dbReference type="ARBA" id="ARBA00022741"/>
    </source>
</evidence>
<dbReference type="InterPro" id="IPR032875">
    <property type="entry name" value="Succ_CoA_lig_flav_dom"/>
</dbReference>
<dbReference type="PANTHER" id="PTHR43334">
    <property type="entry name" value="ACETATE--COA LIGASE [ADP-FORMING]"/>
    <property type="match status" value="1"/>
</dbReference>
<evidence type="ECO:0000313" key="5">
    <source>
        <dbReference type="EMBL" id="EQD63982.1"/>
    </source>
</evidence>
<comment type="caution">
    <text evidence="5">The sequence shown here is derived from an EMBL/GenBank/DDBJ whole genome shotgun (WGS) entry which is preliminary data.</text>
</comment>
<feature type="domain" description="Succinyl-CoA synthetase-like flavodoxin" evidence="4">
    <location>
        <begin position="2"/>
        <end position="111"/>
    </location>
</feature>
<dbReference type="GO" id="GO:0016874">
    <property type="term" value="F:ligase activity"/>
    <property type="evidence" value="ECO:0007669"/>
    <property type="project" value="UniProtKB-KW"/>
</dbReference>
<dbReference type="InterPro" id="IPR051538">
    <property type="entry name" value="Acyl-CoA_Synth/Transferase"/>
</dbReference>